<proteinExistence type="inferred from homology"/>
<dbReference type="GO" id="GO:0005737">
    <property type="term" value="C:cytoplasm"/>
    <property type="evidence" value="ECO:0007669"/>
    <property type="project" value="UniProtKB-SubCell"/>
</dbReference>
<dbReference type="RefSeq" id="WP_282198041.1">
    <property type="nucleotide sequence ID" value="NZ_BOQE01000001.1"/>
</dbReference>
<comment type="similarity">
    <text evidence="2">Belongs to the AB hydrolase superfamily. MetX family.</text>
</comment>
<dbReference type="Proteomes" id="UP001057291">
    <property type="component" value="Unassembled WGS sequence"/>
</dbReference>
<comment type="caution">
    <text evidence="2">Lacks conserved residue(s) required for the propagation of feature annotation.</text>
</comment>
<dbReference type="SUPFAM" id="SSF53474">
    <property type="entry name" value="alpha/beta-Hydrolases"/>
    <property type="match status" value="1"/>
</dbReference>
<organism evidence="5 6">
    <name type="scientific">Collibacillus ludicampi</name>
    <dbReference type="NCBI Taxonomy" id="2771369"/>
    <lineage>
        <taxon>Bacteria</taxon>
        <taxon>Bacillati</taxon>
        <taxon>Bacillota</taxon>
        <taxon>Bacilli</taxon>
        <taxon>Bacillales</taxon>
        <taxon>Alicyclobacillaceae</taxon>
        <taxon>Collibacillus</taxon>
    </lineage>
</organism>
<evidence type="ECO:0000313" key="6">
    <source>
        <dbReference type="Proteomes" id="UP001057291"/>
    </source>
</evidence>
<feature type="domain" description="AB hydrolase-1" evidence="4">
    <location>
        <begin position="71"/>
        <end position="239"/>
    </location>
</feature>
<accession>A0AAV4LAP5</accession>
<feature type="active site" description="Nucleophile" evidence="3">
    <location>
        <position position="186"/>
    </location>
</feature>
<dbReference type="EMBL" id="BOQE01000001">
    <property type="protein sequence ID" value="GIM44784.1"/>
    <property type="molecule type" value="Genomic_DNA"/>
</dbReference>
<reference evidence="5" key="1">
    <citation type="journal article" date="2023" name="Int. J. Syst. Evol. Microbiol.">
        <title>Collibacillus ludicampi gen. nov., sp. nov., a new soil bacterium of the family Alicyclobacillaceae.</title>
        <authorList>
            <person name="Jojima T."/>
            <person name="Ioku Y."/>
            <person name="Fukuta Y."/>
            <person name="Shirasaka N."/>
            <person name="Matsumura Y."/>
            <person name="Mori M."/>
        </authorList>
    </citation>
    <scope>NUCLEOTIDE SEQUENCE</scope>
    <source>
        <strain evidence="5">TP075</strain>
    </source>
</reference>
<evidence type="ECO:0000313" key="5">
    <source>
        <dbReference type="EMBL" id="GIM44784.1"/>
    </source>
</evidence>
<evidence type="ECO:0000256" key="3">
    <source>
        <dbReference type="PIRSR" id="PIRSR000443-1"/>
    </source>
</evidence>
<keyword evidence="1 2" id="KW-0808">Transferase</keyword>
<dbReference type="PANTHER" id="PTHR32268">
    <property type="entry name" value="HOMOSERINE O-ACETYLTRANSFERASE"/>
    <property type="match status" value="1"/>
</dbReference>
<dbReference type="InterPro" id="IPR008220">
    <property type="entry name" value="HAT_MetX-like"/>
</dbReference>
<dbReference type="Pfam" id="PF00561">
    <property type="entry name" value="Abhydrolase_1"/>
    <property type="match status" value="1"/>
</dbReference>
<keyword evidence="2" id="KW-0963">Cytoplasm</keyword>
<feature type="active site" evidence="2 3">
    <location>
        <position position="336"/>
    </location>
</feature>
<dbReference type="AlphaFoldDB" id="A0AAV4LAP5"/>
<dbReference type="GO" id="GO:0009086">
    <property type="term" value="P:methionine biosynthetic process"/>
    <property type="evidence" value="ECO:0007669"/>
    <property type="project" value="TreeGrafter"/>
</dbReference>
<sequence length="394" mass="44581">MVERIFKRIDRLIYERIIHVRSIVKRGANVMNVEKRKFSVTDFTFDAGVTLPVEIGYETYGTLNEDRSNAILICHFFSATSHAASWGNGSAVFHGQEEQGWWDALIGPQKAFDTDRFFVICSDVICNVNAKNPNVYTTGPASVNPMTGEKYGLSFPQVTIRDFVRLQRRLLHALGIERLYCVAGPSMGGMQALQWAVDYPQDVQKVVVVISGGRTPSFTSVMPLQVGIDAIFGYEMSGLRVAVKAMTIQARCVEFAKREWGYPVTTPSANGKEQPFSFHKEMDALVEERIRYIEPLHWAYISRACQLYNLEYGYGSYEQALSRIQADVLAIPCSTDLLFPPEESRDLVERLRKLGKNAFYYELESPNGHLAGVLECEKISEPIRSFLHIFSHDF</sequence>
<dbReference type="PANTHER" id="PTHR32268:SF11">
    <property type="entry name" value="HOMOSERINE O-ACETYLTRANSFERASE"/>
    <property type="match status" value="1"/>
</dbReference>
<evidence type="ECO:0000259" key="4">
    <source>
        <dbReference type="Pfam" id="PF00561"/>
    </source>
</evidence>
<dbReference type="GO" id="GO:0009092">
    <property type="term" value="P:homoserine metabolic process"/>
    <property type="evidence" value="ECO:0007669"/>
    <property type="project" value="TreeGrafter"/>
</dbReference>
<dbReference type="NCBIfam" id="NF005262">
    <property type="entry name" value="PRK06765.1"/>
    <property type="match status" value="1"/>
</dbReference>
<dbReference type="GO" id="GO:0004414">
    <property type="term" value="F:homoserine O-acetyltransferase activity"/>
    <property type="evidence" value="ECO:0007669"/>
    <property type="project" value="TreeGrafter"/>
</dbReference>
<keyword evidence="6" id="KW-1185">Reference proteome</keyword>
<evidence type="ECO:0000256" key="2">
    <source>
        <dbReference type="HAMAP-Rule" id="MF_00296"/>
    </source>
</evidence>
<keyword evidence="2" id="KW-0012">Acyltransferase</keyword>
<dbReference type="EC" id="2.3.1.-" evidence="2"/>
<dbReference type="PIRSF" id="PIRSF000443">
    <property type="entry name" value="Homoser_Ac_trans"/>
    <property type="match status" value="1"/>
</dbReference>
<feature type="active site" evidence="3">
    <location>
        <position position="369"/>
    </location>
</feature>
<dbReference type="InterPro" id="IPR000073">
    <property type="entry name" value="AB_hydrolase_1"/>
</dbReference>
<dbReference type="HAMAP" id="MF_00296">
    <property type="entry name" value="MetX_acyltransf"/>
    <property type="match status" value="1"/>
</dbReference>
<protein>
    <recommendedName>
        <fullName evidence="2">Probable acyltransferase</fullName>
        <ecNumber evidence="2">2.3.1.-</ecNumber>
    </recommendedName>
</protein>
<comment type="caution">
    <text evidence="5">The sequence shown here is derived from an EMBL/GenBank/DDBJ whole genome shotgun (WGS) entry which is preliminary data.</text>
</comment>
<comment type="subcellular location">
    <subcellularLocation>
        <location evidence="2">Cytoplasm</location>
    </subcellularLocation>
</comment>
<name>A0AAV4LAP5_9BACL</name>
<dbReference type="InterPro" id="IPR029058">
    <property type="entry name" value="AB_hydrolase_fold"/>
</dbReference>
<comment type="subunit">
    <text evidence="2">Homodimer.</text>
</comment>
<evidence type="ECO:0000256" key="1">
    <source>
        <dbReference type="ARBA" id="ARBA00022679"/>
    </source>
</evidence>
<keyword evidence="2" id="KW-0028">Amino-acid biosynthesis</keyword>
<dbReference type="Gene3D" id="3.40.50.1820">
    <property type="entry name" value="alpha/beta hydrolase"/>
    <property type="match status" value="1"/>
</dbReference>
<gene>
    <name evidence="5" type="primary">metX</name>
    <name evidence="5" type="ORF">DNHGIG_03330</name>
</gene>